<keyword evidence="2" id="KW-0812">Transmembrane</keyword>
<keyword evidence="2" id="KW-0472">Membrane</keyword>
<dbReference type="RefSeq" id="WP_281879975.1">
    <property type="nucleotide sequence ID" value="NZ_AP026976.1"/>
</dbReference>
<evidence type="ECO:0000313" key="3">
    <source>
        <dbReference type="EMBL" id="BDT99788.1"/>
    </source>
</evidence>
<keyword evidence="2" id="KW-1133">Transmembrane helix</keyword>
<gene>
    <name evidence="3" type="ORF">IFM12276_28170</name>
</gene>
<dbReference type="EMBL" id="AP026978">
    <property type="protein sequence ID" value="BDT99788.1"/>
    <property type="molecule type" value="Genomic_DNA"/>
</dbReference>
<organism evidence="3 4">
    <name type="scientific">Nocardia sputorum</name>
    <dbReference type="NCBI Taxonomy" id="2984338"/>
    <lineage>
        <taxon>Bacteria</taxon>
        <taxon>Bacillati</taxon>
        <taxon>Actinomycetota</taxon>
        <taxon>Actinomycetes</taxon>
        <taxon>Mycobacteriales</taxon>
        <taxon>Nocardiaceae</taxon>
        <taxon>Nocardia</taxon>
    </lineage>
</organism>
<sequence length="48" mass="5116">MSVSASRSQYRAARRNHSGCSGSEGPIEWTVAAWVLIVTVLSIALALL</sequence>
<feature type="region of interest" description="Disordered" evidence="1">
    <location>
        <begin position="1"/>
        <end position="25"/>
    </location>
</feature>
<dbReference type="Proteomes" id="UP001317870">
    <property type="component" value="Chromosome"/>
</dbReference>
<name>A0ABN6U3Q9_9NOCA</name>
<evidence type="ECO:0000313" key="4">
    <source>
        <dbReference type="Proteomes" id="UP001317870"/>
    </source>
</evidence>
<accession>A0ABN6U3Q9</accession>
<evidence type="ECO:0000256" key="1">
    <source>
        <dbReference type="SAM" id="MobiDB-lite"/>
    </source>
</evidence>
<proteinExistence type="predicted"/>
<protein>
    <submittedName>
        <fullName evidence="3">Uncharacterized protein</fullName>
    </submittedName>
</protein>
<evidence type="ECO:0000256" key="2">
    <source>
        <dbReference type="SAM" id="Phobius"/>
    </source>
</evidence>
<feature type="compositionally biased region" description="Low complexity" evidence="1">
    <location>
        <begin position="1"/>
        <end position="11"/>
    </location>
</feature>
<reference evidence="3 4" key="1">
    <citation type="submission" date="2022-11" db="EMBL/GenBank/DDBJ databases">
        <title>Genome Sequencing of Nocardia sp. ON39_IFM12276 and assembly.</title>
        <authorList>
            <person name="Shimojima M."/>
            <person name="Toyokawa M."/>
            <person name="Uesaka K."/>
        </authorList>
    </citation>
    <scope>NUCLEOTIDE SEQUENCE [LARGE SCALE GENOMIC DNA]</scope>
    <source>
        <strain evidence="3 4">IFM 12276</strain>
    </source>
</reference>
<feature type="transmembrane region" description="Helical" evidence="2">
    <location>
        <begin position="29"/>
        <end position="47"/>
    </location>
</feature>
<keyword evidence="4" id="KW-1185">Reference proteome</keyword>